<keyword evidence="5 8" id="KW-1133">Transmembrane helix</keyword>
<dbReference type="InterPro" id="IPR036837">
    <property type="entry name" value="Cation_efflux_CTD_sf"/>
</dbReference>
<reference evidence="11" key="1">
    <citation type="submission" date="2023-06" db="EMBL/GenBank/DDBJ databases">
        <title>Draft genome sequence of Nocardioides sp. SOB72.</title>
        <authorList>
            <person name="Zhang G."/>
        </authorList>
    </citation>
    <scope>NUCLEOTIDE SEQUENCE</scope>
    <source>
        <strain evidence="11">SOB72</strain>
    </source>
</reference>
<comment type="subcellular location">
    <subcellularLocation>
        <location evidence="1">Membrane</location>
        <topology evidence="1">Multi-pass membrane protein</topology>
    </subcellularLocation>
</comment>
<evidence type="ECO:0000256" key="6">
    <source>
        <dbReference type="ARBA" id="ARBA00023065"/>
    </source>
</evidence>
<evidence type="ECO:0000256" key="8">
    <source>
        <dbReference type="SAM" id="Phobius"/>
    </source>
</evidence>
<dbReference type="Pfam" id="PF16916">
    <property type="entry name" value="ZT_dimer"/>
    <property type="match status" value="1"/>
</dbReference>
<dbReference type="Gene3D" id="1.20.1510.10">
    <property type="entry name" value="Cation efflux protein transmembrane domain"/>
    <property type="match status" value="1"/>
</dbReference>
<evidence type="ECO:0000256" key="1">
    <source>
        <dbReference type="ARBA" id="ARBA00004141"/>
    </source>
</evidence>
<comment type="similarity">
    <text evidence="2">Belongs to the cation diffusion facilitator (CDF) transporter (TC 2.A.4) family. SLC30A subfamily.</text>
</comment>
<feature type="transmembrane region" description="Helical" evidence="8">
    <location>
        <begin position="38"/>
        <end position="58"/>
    </location>
</feature>
<feature type="domain" description="Cation efflux protein cytoplasmic" evidence="10">
    <location>
        <begin position="203"/>
        <end position="280"/>
    </location>
</feature>
<accession>A0ABT8EUR3</accession>
<dbReference type="InterPro" id="IPR050681">
    <property type="entry name" value="CDF/SLC30A"/>
</dbReference>
<feature type="transmembrane region" description="Helical" evidence="8">
    <location>
        <begin position="106"/>
        <end position="130"/>
    </location>
</feature>
<evidence type="ECO:0000256" key="2">
    <source>
        <dbReference type="ARBA" id="ARBA00008873"/>
    </source>
</evidence>
<evidence type="ECO:0000259" key="10">
    <source>
        <dbReference type="Pfam" id="PF16916"/>
    </source>
</evidence>
<evidence type="ECO:0000256" key="5">
    <source>
        <dbReference type="ARBA" id="ARBA00022989"/>
    </source>
</evidence>
<evidence type="ECO:0000256" key="4">
    <source>
        <dbReference type="ARBA" id="ARBA00022692"/>
    </source>
</evidence>
<dbReference type="RefSeq" id="WP_300961357.1">
    <property type="nucleotide sequence ID" value="NZ_JAUHJR010000004.1"/>
</dbReference>
<feature type="transmembrane region" description="Helical" evidence="8">
    <location>
        <begin position="142"/>
        <end position="162"/>
    </location>
</feature>
<dbReference type="InterPro" id="IPR058533">
    <property type="entry name" value="Cation_efflux_TM"/>
</dbReference>
<dbReference type="Proteomes" id="UP001168537">
    <property type="component" value="Unassembled WGS sequence"/>
</dbReference>
<keyword evidence="6" id="KW-0406">Ion transport</keyword>
<dbReference type="Pfam" id="PF01545">
    <property type="entry name" value="Cation_efflux"/>
    <property type="match status" value="1"/>
</dbReference>
<evidence type="ECO:0000313" key="12">
    <source>
        <dbReference type="Proteomes" id="UP001168537"/>
    </source>
</evidence>
<dbReference type="InterPro" id="IPR027469">
    <property type="entry name" value="Cation_efflux_TMD_sf"/>
</dbReference>
<gene>
    <name evidence="11" type="ORF">QWY29_11135</name>
</gene>
<protein>
    <submittedName>
        <fullName evidence="11">Cation diffusion facilitator family transporter</fullName>
    </submittedName>
</protein>
<feature type="domain" description="Cation efflux protein transmembrane" evidence="9">
    <location>
        <begin position="10"/>
        <end position="199"/>
    </location>
</feature>
<dbReference type="PANTHER" id="PTHR11562">
    <property type="entry name" value="CATION EFFLUX PROTEIN/ ZINC TRANSPORTER"/>
    <property type="match status" value="1"/>
</dbReference>
<dbReference type="InterPro" id="IPR002524">
    <property type="entry name" value="Cation_efflux"/>
</dbReference>
<dbReference type="SUPFAM" id="SSF160240">
    <property type="entry name" value="Cation efflux protein cytoplasmic domain-like"/>
    <property type="match status" value="1"/>
</dbReference>
<keyword evidence="4 8" id="KW-0812">Transmembrane</keyword>
<proteinExistence type="inferred from homology"/>
<comment type="caution">
    <text evidence="11">The sequence shown here is derived from an EMBL/GenBank/DDBJ whole genome shotgun (WGS) entry which is preliminary data.</text>
</comment>
<evidence type="ECO:0000256" key="7">
    <source>
        <dbReference type="ARBA" id="ARBA00023136"/>
    </source>
</evidence>
<dbReference type="PANTHER" id="PTHR11562:SF17">
    <property type="entry name" value="RE54080P-RELATED"/>
    <property type="match status" value="1"/>
</dbReference>
<dbReference type="SUPFAM" id="SSF161111">
    <property type="entry name" value="Cation efflux protein transmembrane domain-like"/>
    <property type="match status" value="1"/>
</dbReference>
<evidence type="ECO:0000313" key="11">
    <source>
        <dbReference type="EMBL" id="MDN4161905.1"/>
    </source>
</evidence>
<sequence length="293" mass="30764">MIDHRGRLALVLGITVTVLVVEVVGAVISGSLALLADAAHMLTDVAGLTLGLIAAVLARRPATPARTWGYRRAEVLGAAAQAAVLLAVGIYVLVEGVQRLISPPEVTSGAMVVFGAVGLLGNLIGLALLATSRGDNLNMRAAFLEVVNDALGSVAVLVAAAVIATTGWLRADAIASLVIGVLIIPRTLRLLRETIDVLLESTPRDLDLTMVRSRLESFPHVQGVHDLHATQVATALPVFTAHVVVDDACFHDGHLAELLDDIQSCMADEFDVEHSTIQFEAASHAAHEPHTHA</sequence>
<keyword evidence="3" id="KW-0813">Transport</keyword>
<name>A0ABT8EUR3_9ACTN</name>
<dbReference type="NCBIfam" id="TIGR01297">
    <property type="entry name" value="CDF"/>
    <property type="match status" value="1"/>
</dbReference>
<feature type="transmembrane region" description="Helical" evidence="8">
    <location>
        <begin position="70"/>
        <end position="94"/>
    </location>
</feature>
<feature type="transmembrane region" description="Helical" evidence="8">
    <location>
        <begin position="7"/>
        <end position="32"/>
    </location>
</feature>
<organism evidence="11 12">
    <name type="scientific">Nocardioides abyssi</name>
    <dbReference type="NCBI Taxonomy" id="3058370"/>
    <lineage>
        <taxon>Bacteria</taxon>
        <taxon>Bacillati</taxon>
        <taxon>Actinomycetota</taxon>
        <taxon>Actinomycetes</taxon>
        <taxon>Propionibacteriales</taxon>
        <taxon>Nocardioidaceae</taxon>
        <taxon>Nocardioides</taxon>
    </lineage>
</organism>
<dbReference type="InterPro" id="IPR027470">
    <property type="entry name" value="Cation_efflux_CTD"/>
</dbReference>
<keyword evidence="7 8" id="KW-0472">Membrane</keyword>
<dbReference type="EMBL" id="JAUHJR010000004">
    <property type="protein sequence ID" value="MDN4161905.1"/>
    <property type="molecule type" value="Genomic_DNA"/>
</dbReference>
<evidence type="ECO:0000259" key="9">
    <source>
        <dbReference type="Pfam" id="PF01545"/>
    </source>
</evidence>
<keyword evidence="12" id="KW-1185">Reference proteome</keyword>
<evidence type="ECO:0000256" key="3">
    <source>
        <dbReference type="ARBA" id="ARBA00022448"/>
    </source>
</evidence>